<protein>
    <submittedName>
        <fullName evidence="2">Uncharacterized protein</fullName>
    </submittedName>
</protein>
<dbReference type="STRING" id="1618342.UY40_C0010G0017"/>
<dbReference type="Proteomes" id="UP000034119">
    <property type="component" value="Unassembled WGS sequence"/>
</dbReference>
<organism evidence="2 3">
    <name type="scientific">candidate division CPR1 bacterium GW2011_GWC1_49_13</name>
    <dbReference type="NCBI Taxonomy" id="1618342"/>
    <lineage>
        <taxon>Bacteria</taxon>
        <taxon>candidate division CPR1</taxon>
    </lineage>
</organism>
<dbReference type="EMBL" id="LCPW01000010">
    <property type="protein sequence ID" value="KKW05720.1"/>
    <property type="molecule type" value="Genomic_DNA"/>
</dbReference>
<feature type="chain" id="PRO_5002540263" evidence="1">
    <location>
        <begin position="23"/>
        <end position="207"/>
    </location>
</feature>
<accession>A0A0G1VHL2</accession>
<dbReference type="AlphaFoldDB" id="A0A0G1VHL2"/>
<evidence type="ECO:0000313" key="2">
    <source>
        <dbReference type="EMBL" id="KKW05720.1"/>
    </source>
</evidence>
<proteinExistence type="predicted"/>
<sequence length="207" mass="23415">MKRLLFACILLFCLLFPQPAGAQTPIVKLDSIDKLEYRSFPQEYNVTGTVSMPGGLSNVYLRMILFINEQKEYKYGSSPSDYLYYLNSSSATFSLPWNIKEPGTYAIEVWSKYSTLSPMGSDSATVTVSLKEEKTVLEKVEQTIATSASDKYEPPTDLTSEPESKFQKVIEDVKTTTQTVVEAVIEPVRTVWSDFTSAIGRFFKKFW</sequence>
<evidence type="ECO:0000256" key="1">
    <source>
        <dbReference type="SAM" id="SignalP"/>
    </source>
</evidence>
<keyword evidence="1" id="KW-0732">Signal</keyword>
<evidence type="ECO:0000313" key="3">
    <source>
        <dbReference type="Proteomes" id="UP000034119"/>
    </source>
</evidence>
<reference evidence="2 3" key="1">
    <citation type="journal article" date="2015" name="Nature">
        <title>rRNA introns, odd ribosomes, and small enigmatic genomes across a large radiation of phyla.</title>
        <authorList>
            <person name="Brown C.T."/>
            <person name="Hug L.A."/>
            <person name="Thomas B.C."/>
            <person name="Sharon I."/>
            <person name="Castelle C.J."/>
            <person name="Singh A."/>
            <person name="Wilkins M.J."/>
            <person name="Williams K.H."/>
            <person name="Banfield J.F."/>
        </authorList>
    </citation>
    <scope>NUCLEOTIDE SEQUENCE [LARGE SCALE GENOMIC DNA]</scope>
</reference>
<feature type="signal peptide" evidence="1">
    <location>
        <begin position="1"/>
        <end position="22"/>
    </location>
</feature>
<comment type="caution">
    <text evidence="2">The sequence shown here is derived from an EMBL/GenBank/DDBJ whole genome shotgun (WGS) entry which is preliminary data.</text>
</comment>
<name>A0A0G1VHL2_9BACT</name>
<gene>
    <name evidence="2" type="ORF">UY40_C0010G0017</name>
</gene>